<dbReference type="SUPFAM" id="SSF55874">
    <property type="entry name" value="ATPase domain of HSP90 chaperone/DNA topoisomerase II/histidine kinase"/>
    <property type="match status" value="1"/>
</dbReference>
<dbReference type="PANTHER" id="PTHR43065:SF42">
    <property type="entry name" value="TWO-COMPONENT SENSOR PPRA"/>
    <property type="match status" value="1"/>
</dbReference>
<feature type="coiled-coil region" evidence="5">
    <location>
        <begin position="152"/>
        <end position="179"/>
    </location>
</feature>
<feature type="domain" description="PAC" evidence="9">
    <location>
        <begin position="499"/>
        <end position="545"/>
    </location>
</feature>
<feature type="domain" description="PAC" evidence="9">
    <location>
        <begin position="106"/>
        <end position="158"/>
    </location>
</feature>
<dbReference type="Gene3D" id="2.10.70.100">
    <property type="match status" value="1"/>
</dbReference>
<dbReference type="InterPro" id="IPR003661">
    <property type="entry name" value="HisK_dim/P_dom"/>
</dbReference>
<dbReference type="PROSITE" id="PS50109">
    <property type="entry name" value="HIS_KIN"/>
    <property type="match status" value="1"/>
</dbReference>
<dbReference type="CDD" id="cd00130">
    <property type="entry name" value="PAS"/>
    <property type="match status" value="3"/>
</dbReference>
<dbReference type="EC" id="2.7.13.3" evidence="2"/>
<keyword evidence="11" id="KW-1185">Reference proteome</keyword>
<feature type="modified residue" description="4-aspartylphosphate" evidence="4">
    <location>
        <position position="854"/>
    </location>
</feature>
<dbReference type="SUPFAM" id="SSF52172">
    <property type="entry name" value="CheY-like"/>
    <property type="match status" value="1"/>
</dbReference>
<dbReference type="InterPro" id="IPR011006">
    <property type="entry name" value="CheY-like_superfamily"/>
</dbReference>
<dbReference type="Pfam" id="PF02518">
    <property type="entry name" value="HATPase_c"/>
    <property type="match status" value="1"/>
</dbReference>
<dbReference type="Gene3D" id="1.10.287.130">
    <property type="match status" value="1"/>
</dbReference>
<evidence type="ECO:0000259" key="7">
    <source>
        <dbReference type="PROSITE" id="PS50110"/>
    </source>
</evidence>
<dbReference type="CDD" id="cd00082">
    <property type="entry name" value="HisKA"/>
    <property type="match status" value="1"/>
</dbReference>
<feature type="domain" description="PAS" evidence="8">
    <location>
        <begin position="54"/>
        <end position="103"/>
    </location>
</feature>
<dbReference type="PROSITE" id="PS50110">
    <property type="entry name" value="RESPONSE_REGULATORY"/>
    <property type="match status" value="1"/>
</dbReference>
<evidence type="ECO:0000256" key="1">
    <source>
        <dbReference type="ARBA" id="ARBA00000085"/>
    </source>
</evidence>
<comment type="caution">
    <text evidence="10">The sequence shown here is derived from an EMBL/GenBank/DDBJ whole genome shotgun (WGS) entry which is preliminary data.</text>
</comment>
<dbReference type="Pfam" id="PF00072">
    <property type="entry name" value="Response_reg"/>
    <property type="match status" value="1"/>
</dbReference>
<dbReference type="Gene3D" id="3.30.565.10">
    <property type="entry name" value="Histidine kinase-like ATPase, C-terminal domain"/>
    <property type="match status" value="1"/>
</dbReference>
<dbReference type="PRINTS" id="PR00344">
    <property type="entry name" value="BCTRLSENSOR"/>
</dbReference>
<feature type="domain" description="Histidine kinase" evidence="6">
    <location>
        <begin position="558"/>
        <end position="783"/>
    </location>
</feature>
<dbReference type="InterPro" id="IPR004358">
    <property type="entry name" value="Sig_transdc_His_kin-like_C"/>
</dbReference>
<dbReference type="Gene3D" id="3.30.450.20">
    <property type="entry name" value="PAS domain"/>
    <property type="match status" value="4"/>
</dbReference>
<evidence type="ECO:0000256" key="4">
    <source>
        <dbReference type="PROSITE-ProRule" id="PRU00169"/>
    </source>
</evidence>
<dbReference type="InterPro" id="IPR035965">
    <property type="entry name" value="PAS-like_dom_sf"/>
</dbReference>
<evidence type="ECO:0000256" key="3">
    <source>
        <dbReference type="ARBA" id="ARBA00022553"/>
    </source>
</evidence>
<dbReference type="PROSITE" id="PS50113">
    <property type="entry name" value="PAC"/>
    <property type="match status" value="3"/>
</dbReference>
<organism evidence="10 11">
    <name type="scientific">Falsiroseomonas frigidaquae</name>
    <dbReference type="NCBI Taxonomy" id="487318"/>
    <lineage>
        <taxon>Bacteria</taxon>
        <taxon>Pseudomonadati</taxon>
        <taxon>Pseudomonadota</taxon>
        <taxon>Alphaproteobacteria</taxon>
        <taxon>Acetobacterales</taxon>
        <taxon>Roseomonadaceae</taxon>
        <taxon>Falsiroseomonas</taxon>
    </lineage>
</organism>
<dbReference type="SMART" id="SM00387">
    <property type="entry name" value="HATPase_c"/>
    <property type="match status" value="1"/>
</dbReference>
<comment type="catalytic activity">
    <reaction evidence="1">
        <text>ATP + protein L-histidine = ADP + protein N-phospho-L-histidine.</text>
        <dbReference type="EC" id="2.7.13.3"/>
    </reaction>
</comment>
<feature type="domain" description="PAC" evidence="9">
    <location>
        <begin position="240"/>
        <end position="296"/>
    </location>
</feature>
<dbReference type="Pfam" id="PF13426">
    <property type="entry name" value="PAS_9"/>
    <property type="match status" value="1"/>
</dbReference>
<reference evidence="10 11" key="1">
    <citation type="submission" date="2020-03" db="EMBL/GenBank/DDBJ databases">
        <title>Roseomonas selenitidurans sp. nov. isolated from soil.</title>
        <authorList>
            <person name="Liu H."/>
        </authorList>
    </citation>
    <scope>NUCLEOTIDE SEQUENCE [LARGE SCALE GENOMIC DNA]</scope>
    <source>
        <strain evidence="10 11">JCM 15073</strain>
    </source>
</reference>
<dbReference type="RefSeq" id="WP_168053469.1">
    <property type="nucleotide sequence ID" value="NZ_JAATJR010000007.1"/>
</dbReference>
<dbReference type="InterPro" id="IPR000700">
    <property type="entry name" value="PAS-assoc_C"/>
</dbReference>
<keyword evidence="3 4" id="KW-0597">Phosphoprotein</keyword>
<dbReference type="Proteomes" id="UP000765160">
    <property type="component" value="Unassembled WGS sequence"/>
</dbReference>
<keyword evidence="5" id="KW-0175">Coiled coil</keyword>
<dbReference type="Gene3D" id="3.40.50.2300">
    <property type="match status" value="1"/>
</dbReference>
<name>A0ABX1F609_9PROT</name>
<evidence type="ECO:0000313" key="10">
    <source>
        <dbReference type="EMBL" id="NKE47760.1"/>
    </source>
</evidence>
<dbReference type="InterPro" id="IPR013655">
    <property type="entry name" value="PAS_fold_3"/>
</dbReference>
<dbReference type="SUPFAM" id="SSF47384">
    <property type="entry name" value="Homodimeric domain of signal transducing histidine kinase"/>
    <property type="match status" value="1"/>
</dbReference>
<dbReference type="InterPro" id="IPR003594">
    <property type="entry name" value="HATPase_dom"/>
</dbReference>
<protein>
    <recommendedName>
        <fullName evidence="2">histidine kinase</fullName>
        <ecNumber evidence="2">2.7.13.3</ecNumber>
    </recommendedName>
</protein>
<evidence type="ECO:0000256" key="2">
    <source>
        <dbReference type="ARBA" id="ARBA00012438"/>
    </source>
</evidence>
<evidence type="ECO:0000313" key="11">
    <source>
        <dbReference type="Proteomes" id="UP000765160"/>
    </source>
</evidence>
<dbReference type="InterPro" id="IPR036890">
    <property type="entry name" value="HATPase_C_sf"/>
</dbReference>
<dbReference type="SMART" id="SM00388">
    <property type="entry name" value="HisKA"/>
    <property type="match status" value="1"/>
</dbReference>
<dbReference type="NCBIfam" id="TIGR00229">
    <property type="entry name" value="sensory_box"/>
    <property type="match status" value="3"/>
</dbReference>
<dbReference type="PANTHER" id="PTHR43065">
    <property type="entry name" value="SENSOR HISTIDINE KINASE"/>
    <property type="match status" value="1"/>
</dbReference>
<dbReference type="InterPro" id="IPR001610">
    <property type="entry name" value="PAC"/>
</dbReference>
<dbReference type="InterPro" id="IPR036097">
    <property type="entry name" value="HisK_dim/P_sf"/>
</dbReference>
<proteinExistence type="predicted"/>
<sequence length="925" mass="101192">MLNRDQTAAPSLRPSNDVGRAEALERLSAIAGPWLEILGKSGVALTATDARAPGDTIIFANAAFEALTGFASAEIVGRSSGFLHAEDTDPATLARLHSAIAQNGSATADILNRRRDGASFWNRVSITTIRDAEGLPAFHLASQADVTSEYVLESRNQELRRSRQKLDEAQERLRLAQVSAAAAGAWEWDIATNRLIVDARFARIYGLEPTPADLPAAAFFKPIHEDDRMRMRIAVAGALQGAEVFARDFRVVVQGEVRWVSARGRTYLDAEEKPLRFAGVLTDITEQRKVEERLYIAQTAGGVGSFEYLSGYGTADVSGEFCRLLGLRPAQSLPVRTINSVVHPEDQAIIQNRDGQMAAGTAFHECRITRADTGEERWLASRGEYRRAVGGGVIFAGVIYDVTTIKRSEAQLRVLTESLEERVELRTQERDRVWNLSRDLLNVIGPDGLQKSVNPAWTALLGFERSELVGSSMDRLVHPDELNNLTFQLAALRRGESISDFDIRLRSKDGSYRWVSWTGIAEDGTIYGIGRDVTQRKLLEDQLRQSQKMEAVGQLTGGLAHDFNNMLTGIIGGIDMARRRISQGRLHDVDRYLDAAVKSGQRAAALTHRLLAFSRRQTLDSRPLDVSTLVQSVEDLLRRSLGEGIQLAIHVGPELWPAVADESQLESAILNLAINARDAMPDGGQLTITLQNSPLSATDLSDADVATAGDFVEICVKDTGCGMAPEVLARAFDPFYTTKPVGQGTGLGLSMIYGFVQQSRGHIKIVSETGKGTEIRLFLPRFQGELSTGDESIAGPAVLGTGETVLVVEDDPSVRLVVLQVLGELGYDAIETEGGKEAVPILQSRRRIDLLVTDVGLPGLNGRQIAEIAREHRPDLPVLFMTGYAKDASEQSQFLMEGMEIIKKPFSVDDFGQRIDFILRGSARD</sequence>
<dbReference type="Pfam" id="PF00512">
    <property type="entry name" value="HisKA"/>
    <property type="match status" value="1"/>
</dbReference>
<evidence type="ECO:0000259" key="6">
    <source>
        <dbReference type="PROSITE" id="PS50109"/>
    </source>
</evidence>
<dbReference type="PROSITE" id="PS50112">
    <property type="entry name" value="PAS"/>
    <property type="match status" value="2"/>
</dbReference>
<dbReference type="InterPro" id="IPR000014">
    <property type="entry name" value="PAS"/>
</dbReference>
<feature type="domain" description="Response regulatory" evidence="7">
    <location>
        <begin position="804"/>
        <end position="919"/>
    </location>
</feature>
<dbReference type="SMART" id="SM00086">
    <property type="entry name" value="PAC"/>
    <property type="match status" value="4"/>
</dbReference>
<evidence type="ECO:0000259" key="9">
    <source>
        <dbReference type="PROSITE" id="PS50113"/>
    </source>
</evidence>
<dbReference type="InterPro" id="IPR001789">
    <property type="entry name" value="Sig_transdc_resp-reg_receiver"/>
</dbReference>
<evidence type="ECO:0000256" key="5">
    <source>
        <dbReference type="SAM" id="Coils"/>
    </source>
</evidence>
<accession>A0ABX1F609</accession>
<dbReference type="SMART" id="SM00091">
    <property type="entry name" value="PAS"/>
    <property type="match status" value="4"/>
</dbReference>
<evidence type="ECO:0000259" key="8">
    <source>
        <dbReference type="PROSITE" id="PS50112"/>
    </source>
</evidence>
<feature type="domain" description="PAS" evidence="8">
    <location>
        <begin position="453"/>
        <end position="496"/>
    </location>
</feature>
<dbReference type="EMBL" id="JAAVTX010000007">
    <property type="protein sequence ID" value="NKE47760.1"/>
    <property type="molecule type" value="Genomic_DNA"/>
</dbReference>
<dbReference type="InterPro" id="IPR005467">
    <property type="entry name" value="His_kinase_dom"/>
</dbReference>
<dbReference type="SMART" id="SM00448">
    <property type="entry name" value="REC"/>
    <property type="match status" value="1"/>
</dbReference>
<dbReference type="SUPFAM" id="SSF55785">
    <property type="entry name" value="PYP-like sensor domain (PAS domain)"/>
    <property type="match status" value="4"/>
</dbReference>
<dbReference type="Pfam" id="PF08447">
    <property type="entry name" value="PAS_3"/>
    <property type="match status" value="3"/>
</dbReference>
<gene>
    <name evidence="10" type="ORF">HB662_23485</name>
</gene>